<evidence type="ECO:0000256" key="3">
    <source>
        <dbReference type="ARBA" id="ARBA00011589"/>
    </source>
</evidence>
<dbReference type="GO" id="GO:0044183">
    <property type="term" value="F:protein folding chaperone"/>
    <property type="evidence" value="ECO:0007669"/>
    <property type="project" value="TreeGrafter"/>
</dbReference>
<evidence type="ECO:0000256" key="6">
    <source>
        <dbReference type="ARBA" id="ARBA00023128"/>
    </source>
</evidence>
<dbReference type="GO" id="GO:0034551">
    <property type="term" value="P:mitochondrial respiratory chain complex III assembly"/>
    <property type="evidence" value="ECO:0007669"/>
    <property type="project" value="InterPro"/>
</dbReference>
<comment type="function">
    <text evidence="8">Assembly factor required for Rieske Fe-S protein RIP1 incorporation into the cytochrome b-c1 (CIII) complex. Functions as a chaperone, binding to this subunit within the mitochondrial matrix and stabilizing it prior to its translocation and insertion into the late CIII dimeric intermediate within the mitochondrial inner membrane. Modulates the mitochondrial matrix zinc pool.</text>
</comment>
<comment type="subunit">
    <text evidence="3">Interacts with RIP1.</text>
</comment>
<keyword evidence="6" id="KW-0496">Mitochondrion</keyword>
<name>A0A9P7GTV8_9HYPO</name>
<reference evidence="9" key="1">
    <citation type="submission" date="2021-04" db="EMBL/GenBank/DDBJ databases">
        <title>Draft genome of Fusarium avenaceum strain F156N33, isolated from an atmospheric sample in Virginia.</title>
        <authorList>
            <person name="Yang S."/>
            <person name="Vinatzer B.A."/>
            <person name="Coleman J."/>
        </authorList>
    </citation>
    <scope>NUCLEOTIDE SEQUENCE</scope>
    <source>
        <strain evidence="9">F156N33</strain>
    </source>
</reference>
<dbReference type="GO" id="GO:0005759">
    <property type="term" value="C:mitochondrial matrix"/>
    <property type="evidence" value="ECO:0007669"/>
    <property type="project" value="UniProtKB-SubCell"/>
</dbReference>
<proteinExistence type="inferred from homology"/>
<organism evidence="9 10">
    <name type="scientific">Fusarium avenaceum</name>
    <dbReference type="NCBI Taxonomy" id="40199"/>
    <lineage>
        <taxon>Eukaryota</taxon>
        <taxon>Fungi</taxon>
        <taxon>Dikarya</taxon>
        <taxon>Ascomycota</taxon>
        <taxon>Pezizomycotina</taxon>
        <taxon>Sordariomycetes</taxon>
        <taxon>Hypocreomycetidae</taxon>
        <taxon>Hypocreales</taxon>
        <taxon>Nectriaceae</taxon>
        <taxon>Fusarium</taxon>
        <taxon>Fusarium tricinctum species complex</taxon>
    </lineage>
</organism>
<accession>A0A9P7GTV8</accession>
<keyword evidence="10" id="KW-1185">Reference proteome</keyword>
<evidence type="ECO:0000256" key="8">
    <source>
        <dbReference type="ARBA" id="ARBA00025268"/>
    </source>
</evidence>
<dbReference type="EMBL" id="JAGPUO010000024">
    <property type="protein sequence ID" value="KAG5655969.1"/>
    <property type="molecule type" value="Genomic_DNA"/>
</dbReference>
<keyword evidence="5" id="KW-0809">Transit peptide</keyword>
<dbReference type="AlphaFoldDB" id="A0A9P7GTV8"/>
<evidence type="ECO:0000313" key="10">
    <source>
        <dbReference type="Proteomes" id="UP000782241"/>
    </source>
</evidence>
<evidence type="ECO:0000256" key="4">
    <source>
        <dbReference type="ARBA" id="ARBA00015108"/>
    </source>
</evidence>
<sequence length="203" mass="22136">MNWDGALNHSTTVLSGVGNDLKAPRLSERTSQNPAEPSGQALIELDFFLFRFQSHPQLDFDKPRHDIQTGLAPASVSGFLDSSESPNLEMANVPALNAYRHLMRAARIAFQGDAPILSAAQLQIRNEFRQKASIDASTAPAAIKHAEDVAKVLRQNVIQGQKLEDDDNTYKLRIHEDIERGDNESIKTAGKGMAQGGCCGGKK</sequence>
<dbReference type="InterPro" id="IPR045298">
    <property type="entry name" value="Complex1_LYR_LYRM7"/>
</dbReference>
<evidence type="ECO:0000313" key="9">
    <source>
        <dbReference type="EMBL" id="KAG5655969.1"/>
    </source>
</evidence>
<dbReference type="CDD" id="cd20267">
    <property type="entry name" value="Complex1_LYR_LYRM7"/>
    <property type="match status" value="1"/>
</dbReference>
<dbReference type="Proteomes" id="UP000782241">
    <property type="component" value="Unassembled WGS sequence"/>
</dbReference>
<gene>
    <name evidence="9" type="ORF">KAF25_001539</name>
</gene>
<evidence type="ECO:0000256" key="5">
    <source>
        <dbReference type="ARBA" id="ARBA00022946"/>
    </source>
</evidence>
<comment type="caution">
    <text evidence="9">The sequence shown here is derived from an EMBL/GenBank/DDBJ whole genome shotgun (WGS) entry which is preliminary data.</text>
</comment>
<comment type="subcellular location">
    <subcellularLocation>
        <location evidence="1">Mitochondrion matrix</location>
    </subcellularLocation>
</comment>
<keyword evidence="7" id="KW-0143">Chaperone</keyword>
<protein>
    <recommendedName>
        <fullName evidence="4">Mitochondrial zinc maintenance protein 1, mitochondrial</fullName>
    </recommendedName>
</protein>
<dbReference type="PANTHER" id="PTHR46749:SF1">
    <property type="entry name" value="COMPLEX III ASSEMBLY FACTOR LYRM7"/>
    <property type="match status" value="1"/>
</dbReference>
<evidence type="ECO:0000256" key="1">
    <source>
        <dbReference type="ARBA" id="ARBA00004305"/>
    </source>
</evidence>
<evidence type="ECO:0000256" key="2">
    <source>
        <dbReference type="ARBA" id="ARBA00009949"/>
    </source>
</evidence>
<evidence type="ECO:0000256" key="7">
    <source>
        <dbReference type="ARBA" id="ARBA00023186"/>
    </source>
</evidence>
<dbReference type="InterPro" id="IPR050435">
    <property type="entry name" value="MZM1/LYRM7"/>
</dbReference>
<comment type="similarity">
    <text evidence="2">Belongs to the complex I LYR family. MZM1 subfamily.</text>
</comment>
<dbReference type="PANTHER" id="PTHR46749">
    <property type="entry name" value="COMPLEX III ASSEMBLY FACTOR LYRM7"/>
    <property type="match status" value="1"/>
</dbReference>